<gene>
    <name evidence="2" type="ORF">NSU_3810</name>
</gene>
<protein>
    <submittedName>
        <fullName evidence="2">Uncharacterized protein</fullName>
    </submittedName>
</protein>
<feature type="region of interest" description="Disordered" evidence="1">
    <location>
        <begin position="64"/>
        <end position="100"/>
    </location>
</feature>
<dbReference type="AlphaFoldDB" id="G6EHI9"/>
<dbReference type="Proteomes" id="UP000004030">
    <property type="component" value="Unassembled WGS sequence"/>
</dbReference>
<name>G6EHI9_9SPHN</name>
<keyword evidence="3" id="KW-1185">Reference proteome</keyword>
<feature type="compositionally biased region" description="Polar residues" evidence="1">
    <location>
        <begin position="90"/>
        <end position="100"/>
    </location>
</feature>
<accession>G6EHI9</accession>
<evidence type="ECO:0000313" key="3">
    <source>
        <dbReference type="Proteomes" id="UP000004030"/>
    </source>
</evidence>
<comment type="caution">
    <text evidence="2">The sequence shown here is derived from an EMBL/GenBank/DDBJ whole genome shotgun (WGS) entry which is preliminary data.</text>
</comment>
<feature type="compositionally biased region" description="Polar residues" evidence="1">
    <location>
        <begin position="64"/>
        <end position="78"/>
    </location>
</feature>
<sequence length="100" mass="10195">MNEKNGAAVFRCSLSGGDCDRLLEVPGWMFDRTARAGWLVASTPQVSMAAIDALSVLLIGGGAASQSGNIGAASGSQDTIRRDADASPAYSLQPTSSTCS</sequence>
<proteinExistence type="predicted"/>
<organism evidence="2 3">
    <name type="scientific">Novosphingobium pentaromativorans US6-1</name>
    <dbReference type="NCBI Taxonomy" id="1088721"/>
    <lineage>
        <taxon>Bacteria</taxon>
        <taxon>Pseudomonadati</taxon>
        <taxon>Pseudomonadota</taxon>
        <taxon>Alphaproteobacteria</taxon>
        <taxon>Sphingomonadales</taxon>
        <taxon>Sphingomonadaceae</taxon>
        <taxon>Novosphingobium</taxon>
    </lineage>
</organism>
<dbReference type="EMBL" id="AGFM01000058">
    <property type="protein sequence ID" value="EHJ59478.1"/>
    <property type="molecule type" value="Genomic_DNA"/>
</dbReference>
<reference evidence="2 3" key="1">
    <citation type="journal article" date="2012" name="J. Bacteriol.">
        <title>Genome sequence of benzo(a)pyrene-degrading bacterium Novosphingobium pentaromativorans US6-1.</title>
        <authorList>
            <person name="Luo Y.R."/>
            <person name="Kang S.G."/>
            <person name="Kim S.J."/>
            <person name="Kim M.R."/>
            <person name="Li N."/>
            <person name="Lee J.H."/>
            <person name="Kwon K.K."/>
        </authorList>
    </citation>
    <scope>NUCLEOTIDE SEQUENCE [LARGE SCALE GENOMIC DNA]</scope>
    <source>
        <strain evidence="2 3">US6-1</strain>
    </source>
</reference>
<evidence type="ECO:0000256" key="1">
    <source>
        <dbReference type="SAM" id="MobiDB-lite"/>
    </source>
</evidence>
<evidence type="ECO:0000313" key="2">
    <source>
        <dbReference type="EMBL" id="EHJ59478.1"/>
    </source>
</evidence>